<dbReference type="RefSeq" id="WP_021740247.1">
    <property type="nucleotide sequence ID" value="NZ_CABKSU010000104.1"/>
</dbReference>
<dbReference type="GeneID" id="42788146"/>
<dbReference type="STRING" id="39490.ERS852448_01600"/>
<dbReference type="GO" id="GO:0003700">
    <property type="term" value="F:DNA-binding transcription factor activity"/>
    <property type="evidence" value="ECO:0007669"/>
    <property type="project" value="InterPro"/>
</dbReference>
<feature type="compositionally biased region" description="Polar residues" evidence="4">
    <location>
        <begin position="201"/>
        <end position="212"/>
    </location>
</feature>
<feature type="region of interest" description="Disordered" evidence="4">
    <location>
        <begin position="188"/>
        <end position="212"/>
    </location>
</feature>
<dbReference type="InterPro" id="IPR000835">
    <property type="entry name" value="HTH_MarR-typ"/>
</dbReference>
<sequence length="212" mass="24508">MENAKDKKEEQTKNADTSAAREMRCSCAGYMERIKAIDSMEDMEQNVWEALHMFRKLNIGSILPHLNKGEFVLMNGIYHVQKKISSEHGVKMSDLAEYTHALPPAVSRSIKALEEKGYVRRFVDQKDRRNTLVEITKSGQEVLDESNEITNEFIRRVFEKTDKEEMARLVSYIHQQYDLAKEELEKIRQSQKKAADKHTGANHSANVRFTDS</sequence>
<dbReference type="InterPro" id="IPR023187">
    <property type="entry name" value="Tscrpt_reg_MarR-type_CS"/>
</dbReference>
<evidence type="ECO:0000256" key="4">
    <source>
        <dbReference type="SAM" id="MobiDB-lite"/>
    </source>
</evidence>
<dbReference type="PROSITE" id="PS01117">
    <property type="entry name" value="HTH_MARR_1"/>
    <property type="match status" value="1"/>
</dbReference>
<reference evidence="6 7" key="1">
    <citation type="submission" date="2015-09" db="EMBL/GenBank/DDBJ databases">
        <authorList>
            <consortium name="Pathogen Informatics"/>
        </authorList>
    </citation>
    <scope>NUCLEOTIDE SEQUENCE [LARGE SCALE GENOMIC DNA]</scope>
    <source>
        <strain evidence="6 7">2789STDY5608891</strain>
    </source>
</reference>
<keyword evidence="2" id="KW-0238">DNA-binding</keyword>
<name>A0A173TSB2_EUBRA</name>
<dbReference type="PANTHER" id="PTHR42756">
    <property type="entry name" value="TRANSCRIPTIONAL REGULATOR, MARR"/>
    <property type="match status" value="1"/>
</dbReference>
<gene>
    <name evidence="6" type="ORF">ERS852448_01600</name>
</gene>
<proteinExistence type="predicted"/>
<evidence type="ECO:0000259" key="5">
    <source>
        <dbReference type="PROSITE" id="PS50995"/>
    </source>
</evidence>
<evidence type="ECO:0000313" key="6">
    <source>
        <dbReference type="EMBL" id="CUN04108.1"/>
    </source>
</evidence>
<evidence type="ECO:0000313" key="7">
    <source>
        <dbReference type="Proteomes" id="UP000095492"/>
    </source>
</evidence>
<dbReference type="AlphaFoldDB" id="A0A173TSB2"/>
<evidence type="ECO:0000256" key="2">
    <source>
        <dbReference type="ARBA" id="ARBA00023125"/>
    </source>
</evidence>
<dbReference type="SMART" id="SM00347">
    <property type="entry name" value="HTH_MARR"/>
    <property type="match status" value="1"/>
</dbReference>
<keyword evidence="3" id="KW-0804">Transcription</keyword>
<organism evidence="6 7">
    <name type="scientific">Eubacterium ramulus</name>
    <dbReference type="NCBI Taxonomy" id="39490"/>
    <lineage>
        <taxon>Bacteria</taxon>
        <taxon>Bacillati</taxon>
        <taxon>Bacillota</taxon>
        <taxon>Clostridia</taxon>
        <taxon>Eubacteriales</taxon>
        <taxon>Eubacteriaceae</taxon>
        <taxon>Eubacterium</taxon>
    </lineage>
</organism>
<dbReference type="GO" id="GO:0003677">
    <property type="term" value="F:DNA binding"/>
    <property type="evidence" value="ECO:0007669"/>
    <property type="project" value="UniProtKB-KW"/>
</dbReference>
<dbReference type="PRINTS" id="PR00598">
    <property type="entry name" value="HTHMARR"/>
</dbReference>
<accession>A0A173TSB2</accession>
<dbReference type="Proteomes" id="UP000095492">
    <property type="component" value="Unassembled WGS sequence"/>
</dbReference>
<evidence type="ECO:0000256" key="3">
    <source>
        <dbReference type="ARBA" id="ARBA00023163"/>
    </source>
</evidence>
<dbReference type="Gene3D" id="1.10.10.10">
    <property type="entry name" value="Winged helix-like DNA-binding domain superfamily/Winged helix DNA-binding domain"/>
    <property type="match status" value="1"/>
</dbReference>
<feature type="compositionally biased region" description="Basic and acidic residues" evidence="4">
    <location>
        <begin position="188"/>
        <end position="199"/>
    </location>
</feature>
<dbReference type="EMBL" id="CYYA01000009">
    <property type="protein sequence ID" value="CUN04108.1"/>
    <property type="molecule type" value="Genomic_DNA"/>
</dbReference>
<protein>
    <submittedName>
        <fullName evidence="6">Transcriptional regulator Hpr</fullName>
    </submittedName>
</protein>
<dbReference type="PANTHER" id="PTHR42756:SF1">
    <property type="entry name" value="TRANSCRIPTIONAL REPRESSOR OF EMRAB OPERON"/>
    <property type="match status" value="1"/>
</dbReference>
<dbReference type="InterPro" id="IPR036390">
    <property type="entry name" value="WH_DNA-bd_sf"/>
</dbReference>
<dbReference type="OrthoDB" id="2063997at2"/>
<dbReference type="Pfam" id="PF01047">
    <property type="entry name" value="MarR"/>
    <property type="match status" value="1"/>
</dbReference>
<keyword evidence="1" id="KW-0805">Transcription regulation</keyword>
<dbReference type="InterPro" id="IPR036388">
    <property type="entry name" value="WH-like_DNA-bd_sf"/>
</dbReference>
<evidence type="ECO:0000256" key="1">
    <source>
        <dbReference type="ARBA" id="ARBA00023015"/>
    </source>
</evidence>
<dbReference type="SUPFAM" id="SSF46785">
    <property type="entry name" value="Winged helix' DNA-binding domain"/>
    <property type="match status" value="1"/>
</dbReference>
<feature type="domain" description="HTH marR-type" evidence="5">
    <location>
        <begin position="43"/>
        <end position="178"/>
    </location>
</feature>
<dbReference type="PROSITE" id="PS50995">
    <property type="entry name" value="HTH_MARR_2"/>
    <property type="match status" value="1"/>
</dbReference>